<dbReference type="InterPro" id="IPR036922">
    <property type="entry name" value="Rieske_2Fe-2S_sf"/>
</dbReference>
<accession>A0AAD9PFN7</accession>
<evidence type="ECO:0000256" key="17">
    <source>
        <dbReference type="SAM" id="Phobius"/>
    </source>
</evidence>
<evidence type="ECO:0000256" key="7">
    <source>
        <dbReference type="ARBA" id="ARBA00022989"/>
    </source>
</evidence>
<organism evidence="19 20">
    <name type="scientific">Ridgeia piscesae</name>
    <name type="common">Tubeworm</name>
    <dbReference type="NCBI Taxonomy" id="27915"/>
    <lineage>
        <taxon>Eukaryota</taxon>
        <taxon>Metazoa</taxon>
        <taxon>Spiralia</taxon>
        <taxon>Lophotrochozoa</taxon>
        <taxon>Annelida</taxon>
        <taxon>Polychaeta</taxon>
        <taxon>Sedentaria</taxon>
        <taxon>Canalipalpata</taxon>
        <taxon>Sabellida</taxon>
        <taxon>Siboglinidae</taxon>
        <taxon>Ridgeia</taxon>
    </lineage>
</organism>
<feature type="domain" description="Rieske" evidence="18">
    <location>
        <begin position="124"/>
        <end position="230"/>
    </location>
</feature>
<dbReference type="EC" id="1.14.19.21" evidence="14"/>
<dbReference type="Pfam" id="PF00355">
    <property type="entry name" value="Rieske"/>
    <property type="match status" value="1"/>
</dbReference>
<dbReference type="PROSITE" id="PS51296">
    <property type="entry name" value="RIESKE"/>
    <property type="match status" value="1"/>
</dbReference>
<dbReference type="PANTHER" id="PTHR21266">
    <property type="entry name" value="IRON-SULFUR DOMAIN CONTAINING PROTEIN"/>
    <property type="match status" value="1"/>
</dbReference>
<keyword evidence="5" id="KW-0001">2Fe-2S</keyword>
<dbReference type="SUPFAM" id="SSF50022">
    <property type="entry name" value="ISP domain"/>
    <property type="match status" value="1"/>
</dbReference>
<dbReference type="Gene3D" id="2.102.10.10">
    <property type="entry name" value="Rieske [2Fe-2S] iron-sulphur domain"/>
    <property type="match status" value="1"/>
</dbReference>
<evidence type="ECO:0000256" key="15">
    <source>
        <dbReference type="ARBA" id="ARBA00047853"/>
    </source>
</evidence>
<dbReference type="PANTHER" id="PTHR21266:SF32">
    <property type="entry name" value="CHOLESTEROL 7-DESATURASE NVD"/>
    <property type="match status" value="1"/>
</dbReference>
<evidence type="ECO:0000259" key="18">
    <source>
        <dbReference type="PROSITE" id="PS51296"/>
    </source>
</evidence>
<comment type="caution">
    <text evidence="19">The sequence shown here is derived from an EMBL/GenBank/DDBJ whole genome shotgun (WGS) entry which is preliminary data.</text>
</comment>
<comment type="pathway">
    <text evidence="12">Steroid hormone biosynthesis; dafachronic acid biosynthesis.</text>
</comment>
<keyword evidence="4 17" id="KW-0812">Transmembrane</keyword>
<keyword evidence="6" id="KW-0479">Metal-binding</keyword>
<evidence type="ECO:0000256" key="10">
    <source>
        <dbReference type="ARBA" id="ARBA00023014"/>
    </source>
</evidence>
<dbReference type="GO" id="GO:0170056">
    <property type="term" value="F:cholesterol 7-desaturase [NAD(P)H] activity"/>
    <property type="evidence" value="ECO:0007669"/>
    <property type="project" value="UniProtKB-EC"/>
</dbReference>
<protein>
    <recommendedName>
        <fullName evidence="14">cholesterol 7-desaturase</fullName>
        <ecNumber evidence="14">1.14.19.21</ecNumber>
    </recommendedName>
</protein>
<evidence type="ECO:0000256" key="16">
    <source>
        <dbReference type="ARBA" id="ARBA00049548"/>
    </source>
</evidence>
<evidence type="ECO:0000256" key="12">
    <source>
        <dbReference type="ARBA" id="ARBA00025712"/>
    </source>
</evidence>
<evidence type="ECO:0000256" key="3">
    <source>
        <dbReference type="ARBA" id="ARBA00004972"/>
    </source>
</evidence>
<dbReference type="CDD" id="cd03469">
    <property type="entry name" value="Rieske_RO_Alpha_N"/>
    <property type="match status" value="1"/>
</dbReference>
<comment type="subcellular location">
    <subcellularLocation>
        <location evidence="2">Membrane</location>
    </subcellularLocation>
</comment>
<dbReference type="GO" id="GO:0046872">
    <property type="term" value="F:metal ion binding"/>
    <property type="evidence" value="ECO:0007669"/>
    <property type="project" value="UniProtKB-KW"/>
</dbReference>
<evidence type="ECO:0000313" key="20">
    <source>
        <dbReference type="Proteomes" id="UP001209878"/>
    </source>
</evidence>
<keyword evidence="10" id="KW-0411">Iron-sulfur</keyword>
<dbReference type="InterPro" id="IPR017941">
    <property type="entry name" value="Rieske_2Fe-2S"/>
</dbReference>
<dbReference type="GO" id="GO:0005737">
    <property type="term" value="C:cytoplasm"/>
    <property type="evidence" value="ECO:0007669"/>
    <property type="project" value="TreeGrafter"/>
</dbReference>
<keyword evidence="11 17" id="KW-0472">Membrane</keyword>
<evidence type="ECO:0000256" key="9">
    <source>
        <dbReference type="ARBA" id="ARBA00023004"/>
    </source>
</evidence>
<gene>
    <name evidence="19" type="ORF">NP493_6g10000</name>
</gene>
<dbReference type="InterPro" id="IPR050584">
    <property type="entry name" value="Cholesterol_7-desaturase"/>
</dbReference>
<comment type="cofactor">
    <cofactor evidence="1">
        <name>Fe cation</name>
        <dbReference type="ChEBI" id="CHEBI:24875"/>
    </cofactor>
</comment>
<reference evidence="19" key="1">
    <citation type="journal article" date="2023" name="Mol. Biol. Evol.">
        <title>Third-Generation Sequencing Reveals the Adaptive Role of the Epigenome in Three Deep-Sea Polychaetes.</title>
        <authorList>
            <person name="Perez M."/>
            <person name="Aroh O."/>
            <person name="Sun Y."/>
            <person name="Lan Y."/>
            <person name="Juniper S.K."/>
            <person name="Young C.R."/>
            <person name="Angers B."/>
            <person name="Qian P.Y."/>
        </authorList>
    </citation>
    <scope>NUCLEOTIDE SEQUENCE</scope>
    <source>
        <strain evidence="19">R07B-5</strain>
    </source>
</reference>
<comment type="pathway">
    <text evidence="3">Hormone biosynthesis.</text>
</comment>
<proteinExistence type="inferred from homology"/>
<keyword evidence="9" id="KW-0408">Iron</keyword>
<dbReference type="EMBL" id="JAODUO010000005">
    <property type="protein sequence ID" value="KAK2193925.1"/>
    <property type="molecule type" value="Genomic_DNA"/>
</dbReference>
<sequence length="465" mass="52380">MTISRTALAAAAAALACTSVWVGRATLRRILGDAVVTAQELWLRPESLKTYVSGFCPWTCAVVLVAVVGGYFVCVLLFTPMDRVRLLGELGYVPDGKVDMKEMSKLVQRRRQTGDVPPVYPNGWFGILESRSVTPGNVRGVSVLGLDLAVFRETEGAVHVVDAYCPHQGANMAVGGRVHGRCLECPFHGWSFDGATGKCSDIPYCDNNSIPSLAKVKSYPVLERNGFVYMWYHAEGIEPSWTPPVIDEIHTGQWTWRGRTEHVVNAHIQEIPENGADVAHLKAVHGACLLSGIDLGRVYDNCWSFSEHLWNAQWTPNSEPDERHIATIHLTHHLTAFGFRVSLFNMKVLARQIGPGIVYLTFETPFGRGAFLQALTPVGPLMQRMVHHIYMERRIPTIIAKFYLYGEATMFERDIMIWNNKRYASKPVLVKSKEDALVAQYRRWYSQFYSEHSPRFTLHKDTLDW</sequence>
<dbReference type="AlphaFoldDB" id="A0AAD9PFN7"/>
<evidence type="ECO:0000256" key="4">
    <source>
        <dbReference type="ARBA" id="ARBA00022692"/>
    </source>
</evidence>
<dbReference type="Pfam" id="PF19298">
    <property type="entry name" value="KshA_C"/>
    <property type="match status" value="1"/>
</dbReference>
<comment type="catalytic activity">
    <reaction evidence="15">
        <text>cholesterol + NADH + O2 + H(+) = 7-dehydrocholesterol + NAD(+) + 2 H2O</text>
        <dbReference type="Rhea" id="RHEA:51644"/>
        <dbReference type="ChEBI" id="CHEBI:15377"/>
        <dbReference type="ChEBI" id="CHEBI:15378"/>
        <dbReference type="ChEBI" id="CHEBI:15379"/>
        <dbReference type="ChEBI" id="CHEBI:16113"/>
        <dbReference type="ChEBI" id="CHEBI:17759"/>
        <dbReference type="ChEBI" id="CHEBI:57540"/>
        <dbReference type="ChEBI" id="CHEBI:57945"/>
        <dbReference type="EC" id="1.14.19.21"/>
    </reaction>
    <physiologicalReaction direction="left-to-right" evidence="15">
        <dbReference type="Rhea" id="RHEA:51645"/>
    </physiologicalReaction>
</comment>
<evidence type="ECO:0000256" key="13">
    <source>
        <dbReference type="ARBA" id="ARBA00025729"/>
    </source>
</evidence>
<evidence type="ECO:0000256" key="1">
    <source>
        <dbReference type="ARBA" id="ARBA00001962"/>
    </source>
</evidence>
<dbReference type="Proteomes" id="UP001209878">
    <property type="component" value="Unassembled WGS sequence"/>
</dbReference>
<evidence type="ECO:0000256" key="14">
    <source>
        <dbReference type="ARBA" id="ARBA00026095"/>
    </source>
</evidence>
<dbReference type="PROSITE" id="PS51257">
    <property type="entry name" value="PROKAR_LIPOPROTEIN"/>
    <property type="match status" value="1"/>
</dbReference>
<dbReference type="Gene3D" id="3.90.380.10">
    <property type="entry name" value="Naphthalene 1,2-dioxygenase Alpha Subunit, Chain A, domain 1"/>
    <property type="match status" value="1"/>
</dbReference>
<dbReference type="InterPro" id="IPR045605">
    <property type="entry name" value="KshA-like_C"/>
</dbReference>
<comment type="similarity">
    <text evidence="13">Belongs to the cholesterol 7-desaturase family.</text>
</comment>
<comment type="catalytic activity">
    <reaction evidence="16">
        <text>cholesterol + NADPH + O2 + H(+) = 7-dehydrocholesterol + NADP(+) + 2 H2O</text>
        <dbReference type="Rhea" id="RHEA:45024"/>
        <dbReference type="ChEBI" id="CHEBI:15377"/>
        <dbReference type="ChEBI" id="CHEBI:15378"/>
        <dbReference type="ChEBI" id="CHEBI:15379"/>
        <dbReference type="ChEBI" id="CHEBI:16113"/>
        <dbReference type="ChEBI" id="CHEBI:17759"/>
        <dbReference type="ChEBI" id="CHEBI:57783"/>
        <dbReference type="ChEBI" id="CHEBI:58349"/>
        <dbReference type="EC" id="1.14.19.21"/>
    </reaction>
    <physiologicalReaction direction="left-to-right" evidence="16">
        <dbReference type="Rhea" id="RHEA:45025"/>
    </physiologicalReaction>
</comment>
<evidence type="ECO:0000256" key="8">
    <source>
        <dbReference type="ARBA" id="ARBA00023002"/>
    </source>
</evidence>
<dbReference type="SUPFAM" id="SSF55961">
    <property type="entry name" value="Bet v1-like"/>
    <property type="match status" value="1"/>
</dbReference>
<evidence type="ECO:0000256" key="6">
    <source>
        <dbReference type="ARBA" id="ARBA00022723"/>
    </source>
</evidence>
<keyword evidence="20" id="KW-1185">Reference proteome</keyword>
<evidence type="ECO:0000256" key="2">
    <source>
        <dbReference type="ARBA" id="ARBA00004370"/>
    </source>
</evidence>
<evidence type="ECO:0000256" key="11">
    <source>
        <dbReference type="ARBA" id="ARBA00023136"/>
    </source>
</evidence>
<keyword evidence="8" id="KW-0560">Oxidoreductase</keyword>
<feature type="transmembrane region" description="Helical" evidence="17">
    <location>
        <begin position="51"/>
        <end position="78"/>
    </location>
</feature>
<dbReference type="GO" id="GO:0051537">
    <property type="term" value="F:2 iron, 2 sulfur cluster binding"/>
    <property type="evidence" value="ECO:0007669"/>
    <property type="project" value="UniProtKB-KW"/>
</dbReference>
<keyword evidence="7 17" id="KW-1133">Transmembrane helix</keyword>
<dbReference type="GO" id="GO:0008203">
    <property type="term" value="P:cholesterol metabolic process"/>
    <property type="evidence" value="ECO:0007669"/>
    <property type="project" value="InterPro"/>
</dbReference>
<evidence type="ECO:0000313" key="19">
    <source>
        <dbReference type="EMBL" id="KAK2193925.1"/>
    </source>
</evidence>
<dbReference type="GO" id="GO:0016020">
    <property type="term" value="C:membrane"/>
    <property type="evidence" value="ECO:0007669"/>
    <property type="project" value="UniProtKB-SubCell"/>
</dbReference>
<name>A0AAD9PFN7_RIDPI</name>
<evidence type="ECO:0000256" key="5">
    <source>
        <dbReference type="ARBA" id="ARBA00022714"/>
    </source>
</evidence>